<dbReference type="AlphaFoldDB" id="A0A1F6B115"/>
<evidence type="ECO:0000313" key="4">
    <source>
        <dbReference type="EMBL" id="OGG30610.1"/>
    </source>
</evidence>
<evidence type="ECO:0000256" key="1">
    <source>
        <dbReference type="SAM" id="MobiDB-lite"/>
    </source>
</evidence>
<gene>
    <name evidence="4" type="ORF">A2973_04000</name>
</gene>
<feature type="compositionally biased region" description="Basic residues" evidence="1">
    <location>
        <begin position="1"/>
        <end position="13"/>
    </location>
</feature>
<dbReference type="InterPro" id="IPR027381">
    <property type="entry name" value="LytR/CpsA/Psr_C"/>
</dbReference>
<comment type="caution">
    <text evidence="4">The sequence shown here is derived from an EMBL/GenBank/DDBJ whole genome shotgun (WGS) entry which is preliminary data.</text>
</comment>
<organism evidence="4 5">
    <name type="scientific">Candidatus Gottesmanbacteria bacterium RIFCSPLOWO2_01_FULL_49_10</name>
    <dbReference type="NCBI Taxonomy" id="1798396"/>
    <lineage>
        <taxon>Bacteria</taxon>
        <taxon>Candidatus Gottesmaniibacteriota</taxon>
    </lineage>
</organism>
<reference evidence="4 5" key="1">
    <citation type="journal article" date="2016" name="Nat. Commun.">
        <title>Thousands of microbial genomes shed light on interconnected biogeochemical processes in an aquifer system.</title>
        <authorList>
            <person name="Anantharaman K."/>
            <person name="Brown C.T."/>
            <person name="Hug L.A."/>
            <person name="Sharon I."/>
            <person name="Castelle C.J."/>
            <person name="Probst A.J."/>
            <person name="Thomas B.C."/>
            <person name="Singh A."/>
            <person name="Wilkins M.J."/>
            <person name="Karaoz U."/>
            <person name="Brodie E.L."/>
            <person name="Williams K.H."/>
            <person name="Hubbard S.S."/>
            <person name="Banfield J.F."/>
        </authorList>
    </citation>
    <scope>NUCLEOTIDE SEQUENCE [LARGE SCALE GENOMIC DNA]</scope>
</reference>
<keyword evidence="2" id="KW-1133">Transmembrane helix</keyword>
<accession>A0A1F6B115</accession>
<dbReference type="Pfam" id="PF13399">
    <property type="entry name" value="LytR_C"/>
    <property type="match status" value="1"/>
</dbReference>
<feature type="domain" description="LytR/CpsA/Psr regulator C-terminal" evidence="3">
    <location>
        <begin position="178"/>
        <end position="267"/>
    </location>
</feature>
<sequence length="268" mass="29189">MATKKKSPPKRTKKEVIPDQSDEQKAQPSMVTQVVAEPSDPVVLQDALEDIKQDAEEIEEKVEKIKDELPETKEEASEPERKEPQAQDDQPGVIEELFTKEEKPVGIMPEIAGEQRSSGPSIWVWVVVVFGVAVVTAGGLTLAVRGKNALPSFVLRPTPTPTSTPVPKPTPAAAKREDISVQVINGGGVSGSGGKMKKLLEEKGYTVKDVDNADEFTYKKTEILVKSGKDLYLSLFEEDLKDDYTIGSTSATLPDDSPYDARVIVGKE</sequence>
<dbReference type="STRING" id="1798396.A2973_04000"/>
<keyword evidence="2" id="KW-0472">Membrane</keyword>
<evidence type="ECO:0000256" key="2">
    <source>
        <dbReference type="SAM" id="Phobius"/>
    </source>
</evidence>
<feature type="region of interest" description="Disordered" evidence="1">
    <location>
        <begin position="1"/>
        <end position="40"/>
    </location>
</feature>
<dbReference type="EMBL" id="MFJZ01000012">
    <property type="protein sequence ID" value="OGG30610.1"/>
    <property type="molecule type" value="Genomic_DNA"/>
</dbReference>
<evidence type="ECO:0000259" key="3">
    <source>
        <dbReference type="Pfam" id="PF13399"/>
    </source>
</evidence>
<keyword evidence="2" id="KW-0812">Transmembrane</keyword>
<dbReference type="Gene3D" id="3.30.70.2390">
    <property type="match status" value="1"/>
</dbReference>
<feature type="compositionally biased region" description="Basic and acidic residues" evidence="1">
    <location>
        <begin position="14"/>
        <end position="25"/>
    </location>
</feature>
<feature type="region of interest" description="Disordered" evidence="1">
    <location>
        <begin position="59"/>
        <end position="101"/>
    </location>
</feature>
<dbReference type="Proteomes" id="UP000176409">
    <property type="component" value="Unassembled WGS sequence"/>
</dbReference>
<feature type="transmembrane region" description="Helical" evidence="2">
    <location>
        <begin position="122"/>
        <end position="144"/>
    </location>
</feature>
<name>A0A1F6B115_9BACT</name>
<protein>
    <recommendedName>
        <fullName evidence="3">LytR/CpsA/Psr regulator C-terminal domain-containing protein</fullName>
    </recommendedName>
</protein>
<proteinExistence type="predicted"/>
<evidence type="ECO:0000313" key="5">
    <source>
        <dbReference type="Proteomes" id="UP000176409"/>
    </source>
</evidence>
<feature type="compositionally biased region" description="Basic and acidic residues" evidence="1">
    <location>
        <begin position="59"/>
        <end position="85"/>
    </location>
</feature>